<dbReference type="InterPro" id="IPR014015">
    <property type="entry name" value="Helicase_SF3_DNA-vir"/>
</dbReference>
<keyword evidence="3 15" id="KW-0597">Phosphoprotein</keyword>
<dbReference type="GO" id="GO:0003677">
    <property type="term" value="F:DNA binding"/>
    <property type="evidence" value="ECO:0007669"/>
    <property type="project" value="UniProtKB-UniRule"/>
</dbReference>
<dbReference type="Pfam" id="PF00524">
    <property type="entry name" value="PPV_E1_N"/>
    <property type="match status" value="1"/>
</dbReference>
<evidence type="ECO:0000256" key="3">
    <source>
        <dbReference type="ARBA" id="ARBA00022553"/>
    </source>
</evidence>
<protein>
    <recommendedName>
        <fullName evidence="15 16">Replication protein E1</fullName>
        <ecNumber evidence="15 16">5.6.2.4</ecNumber>
    </recommendedName>
    <alternativeName>
        <fullName evidence="15">ATP-dependent helicase E1</fullName>
    </alternativeName>
    <alternativeName>
        <fullName evidence="15">DNA 3'-5' helicase E1</fullName>
    </alternativeName>
</protein>
<dbReference type="PIRSF" id="PIRSF003383">
    <property type="entry name" value="Rep_E1_papillomaV"/>
    <property type="match status" value="1"/>
</dbReference>
<dbReference type="RefSeq" id="YP_009508774.1">
    <property type="nucleotide sequence ID" value="NC_039042.1"/>
</dbReference>
<dbReference type="PROSITE" id="PS51206">
    <property type="entry name" value="SF3_HELICASE_1"/>
    <property type="match status" value="1"/>
</dbReference>
<dbReference type="EC" id="5.6.2.4" evidence="15 16"/>
<dbReference type="InterPro" id="IPR046935">
    <property type="entry name" value="PPV_E1_DBD_sf"/>
</dbReference>
<evidence type="ECO:0000256" key="4">
    <source>
        <dbReference type="ARBA" id="ARBA00022562"/>
    </source>
</evidence>
<evidence type="ECO:0000256" key="16">
    <source>
        <dbReference type="PIRNR" id="PIRNR003383"/>
    </source>
</evidence>
<dbReference type="EMBL" id="KT932712">
    <property type="protein sequence ID" value="ALP46947.1"/>
    <property type="molecule type" value="Genomic_DNA"/>
</dbReference>
<evidence type="ECO:0000313" key="19">
    <source>
        <dbReference type="EMBL" id="ALP46947.1"/>
    </source>
</evidence>
<dbReference type="HAMAP" id="MF_04000">
    <property type="entry name" value="PPV_E1"/>
    <property type="match status" value="1"/>
</dbReference>
<feature type="modified residue" description="Phosphoserine; by host" evidence="15">
    <location>
        <position position="82"/>
    </location>
</feature>
<keyword evidence="9 15" id="KW-0067">ATP-binding</keyword>
<feature type="region of interest" description="Disordered" evidence="17">
    <location>
        <begin position="121"/>
        <end position="144"/>
    </location>
</feature>
<sequence length="601" mass="68154">MANVKGTDFLLTEADCSDGSEDAGDNETSQSDVSDLIDNSVCDQGNSRELFAKQQAAEFSSHIESVKRKLPLTSRKVLQEISSQCNTTPARHRPAKRRNLDDSGYAEDNAAEVVEVENSHFDHGSEGYGSLPTSQRQKGRDKENRDYKELLQTSNEKAGKLAKFKKAFDVSFTSLTRTFQSNKTCCSNWVAAVFGARDDVLEASKTLFQQHCDYFYLNCKTCSLGCLGLYLFQFKSGKSRDTVKKLVCSLLDVEDIQLLLEPPKIKSVPAAVFWWKSGLSANAFSWGPMPDWVAAQTLITHTQAQETPFDLSVMVQWAYDHDLTDESKIAYYYARLATEEPNAAAFLRCNNQVKHVKECAQMTRYYKQAEMREMNMSQWIWKSIELIEDGGDWRNIVKFIRYQNINFVSFLTAFKDFLHGLPKRNCLTIYGAPNTGKSQFAMSLLKTLRGSVISYVNYKSHFWLQPLQNAKLAVLDDATGPTWTYFDTFLRNGLDGNPVSLDCKHRAPVQVSFPPLLITTNINVPSDEKYTYLHSRITFFEFPNPFPFNDDGSAVFALNELSWKSFFTRLWKTLGLTYPEEEDGEPPSPFRCCARKADGDL</sequence>
<dbReference type="Gene3D" id="3.40.1310.10">
    <property type="match status" value="1"/>
</dbReference>
<evidence type="ECO:0000256" key="9">
    <source>
        <dbReference type="ARBA" id="ARBA00022840"/>
    </source>
</evidence>
<dbReference type="GO" id="GO:0042025">
    <property type="term" value="C:host cell nucleus"/>
    <property type="evidence" value="ECO:0007669"/>
    <property type="project" value="UniProtKB-SubCell"/>
</dbReference>
<comment type="catalytic activity">
    <reaction evidence="12 15">
        <text>Couples ATP hydrolysis with the unwinding of duplex DNA by translocating in the 3'-5' direction.</text>
        <dbReference type="EC" id="5.6.2.4"/>
    </reaction>
</comment>
<evidence type="ECO:0000256" key="14">
    <source>
        <dbReference type="ARBA" id="ARBA00093297"/>
    </source>
</evidence>
<comment type="subunit">
    <text evidence="15">Can form hexamers. Interacts with E2 protein; this interaction increases E1 DNA binding specificity. Interacts with host DNA polymerase subunit POLA2. Interacts with host single stranded DNA-binding protein RPA1. Interacts with host TOP1; this interaction stimulates the enzymatic activity of TOP1.</text>
</comment>
<evidence type="ECO:0000256" key="17">
    <source>
        <dbReference type="SAM" id="MobiDB-lite"/>
    </source>
</evidence>
<dbReference type="InterPro" id="IPR037102">
    <property type="entry name" value="Znf_lg_T-Ag_D1_dom_sf"/>
</dbReference>
<dbReference type="InterPro" id="IPR016393">
    <property type="entry name" value="Rep_E1_papillomaV"/>
</dbReference>
<dbReference type="Proteomes" id="UP000241004">
    <property type="component" value="Segment"/>
</dbReference>
<feature type="binding site" evidence="15">
    <location>
        <begin position="431"/>
        <end position="438"/>
    </location>
    <ligand>
        <name>ATP</name>
        <dbReference type="ChEBI" id="CHEBI:30616"/>
    </ligand>
</feature>
<dbReference type="SUPFAM" id="SSF52540">
    <property type="entry name" value="P-loop containing nucleoside triphosphate hydrolases"/>
    <property type="match status" value="1"/>
</dbReference>
<keyword evidence="4 15" id="KW-1048">Host nucleus</keyword>
<dbReference type="SUPFAM" id="SSF55464">
    <property type="entry name" value="Origin of replication-binding domain, RBD-like"/>
    <property type="match status" value="1"/>
</dbReference>
<dbReference type="Gene3D" id="1.10.10.510">
    <property type="entry name" value="Zinc finger, large T-antigen D1 domain"/>
    <property type="match status" value="1"/>
</dbReference>
<comment type="subcellular location">
    <subcellularLocation>
        <location evidence="1 15">Host nucleus</location>
    </subcellularLocation>
</comment>
<dbReference type="KEGG" id="vg:37620270"/>
<keyword evidence="8 15" id="KW-0347">Helicase</keyword>
<dbReference type="Pfam" id="PF00519">
    <property type="entry name" value="PPV_E1_C"/>
    <property type="match status" value="1"/>
</dbReference>
<keyword evidence="7 15" id="KW-0378">Hydrolase</keyword>
<dbReference type="Gene3D" id="3.40.50.300">
    <property type="entry name" value="P-loop containing nucleotide triphosphate hydrolases"/>
    <property type="match status" value="1"/>
</dbReference>
<dbReference type="InterPro" id="IPR014000">
    <property type="entry name" value="PPV_DNA_helicase_E1_N"/>
</dbReference>
<feature type="domain" description="SF3 helicase" evidence="18">
    <location>
        <begin position="405"/>
        <end position="555"/>
    </location>
</feature>
<keyword evidence="2 15" id="KW-0244">Early protein</keyword>
<dbReference type="InterPro" id="IPR001177">
    <property type="entry name" value="PPV_DNA_helicase_E1_C"/>
</dbReference>
<evidence type="ECO:0000259" key="18">
    <source>
        <dbReference type="PROSITE" id="PS51206"/>
    </source>
</evidence>
<dbReference type="InterPro" id="IPR046832">
    <property type="entry name" value="PPV_E1_DBD"/>
</dbReference>
<comment type="function">
    <text evidence="14 15">ATP-dependent DNA 3'-5' helicase required for initiation of viral DNA replication. It forms a complex with the viral E2 protein. The E1-E2 complex binds to the replication origin which contains binding sites for both proteins. During the initial step, a dimer of E1 interacts with a dimer of protein E2 leading to a complex that binds the viral origin of replication with high specificity. Then, a second dimer of E1 displaces the E2 dimer in an ATP-dependent manner to form the E1 tetramer. Following this, two E1 monomers are added to each half of the site, which results in the formation of two E1 trimers on the viral ori. Subsequently, two hexamers will be created. The double hexamer acts as a bi-directional helicase machinery and unwinds the viral DNA and then recruits the host DNA polymerase to start replication.</text>
</comment>
<feature type="region of interest" description="Disordered" evidence="17">
    <location>
        <begin position="83"/>
        <end position="105"/>
    </location>
</feature>
<keyword evidence="6 15" id="KW-0547">Nucleotide-binding</keyword>
<evidence type="ECO:0000256" key="1">
    <source>
        <dbReference type="ARBA" id="ARBA00004147"/>
    </source>
</evidence>
<evidence type="ECO:0000256" key="12">
    <source>
        <dbReference type="ARBA" id="ARBA00034617"/>
    </source>
</evidence>
<organism evidence="19 20">
    <name type="scientific">Cervus elaphus papillomavirus 2</name>
    <dbReference type="NCBI Taxonomy" id="1747359"/>
    <lineage>
        <taxon>Viruses</taxon>
        <taxon>Monodnaviria</taxon>
        <taxon>Shotokuvirae</taxon>
        <taxon>Cossaviricota</taxon>
        <taxon>Papovaviricetes</taxon>
        <taxon>Zurhausenvirales</taxon>
        <taxon>Papillomaviridae</taxon>
        <taxon>Firstpapillomavirinae</taxon>
        <taxon>Xipapillomavirus</taxon>
        <taxon>Xipapillomavirus 5</taxon>
    </lineage>
</organism>
<evidence type="ECO:0000256" key="2">
    <source>
        <dbReference type="ARBA" id="ARBA00022518"/>
    </source>
</evidence>
<accession>A0A1I9KHZ0</accession>
<dbReference type="InterPro" id="IPR027417">
    <property type="entry name" value="P-loop_NTPase"/>
</dbReference>
<keyword evidence="11 15" id="KW-0413">Isomerase</keyword>
<dbReference type="Pfam" id="PF20450">
    <property type="entry name" value="PPV_E1_DBD"/>
    <property type="match status" value="1"/>
</dbReference>
<reference evidence="19 20" key="1">
    <citation type="submission" date="2015-10" db="EMBL/GenBank/DDBJ databases">
        <title>Exploring papillomavirus diversity in european mammals.</title>
        <authorList>
            <person name="Mengual-Chulia B."/>
            <person name="Gottschling M."/>
            <person name="Weps P."/>
            <person name="Bravo I.G."/>
        </authorList>
    </citation>
    <scope>NUCLEOTIDE SEQUENCE [LARGE SCALE GENOMIC DNA]</scope>
    <source>
        <strain evidence="19">S129/08.1</strain>
    </source>
</reference>
<dbReference type="GO" id="GO:0043138">
    <property type="term" value="F:3'-5' DNA helicase activity"/>
    <property type="evidence" value="ECO:0007669"/>
    <property type="project" value="UniProtKB-UniRule"/>
</dbReference>
<evidence type="ECO:0000256" key="13">
    <source>
        <dbReference type="ARBA" id="ARBA00048988"/>
    </source>
</evidence>
<comment type="function">
    <text evidence="16">ATP-dependent DNA helicase required for initiation of viral DNA replication. It forms a complex with the viral E2 protein. The E1-E2 complex binds to the replication origin which contains binding sites for both proteins.</text>
</comment>
<comment type="PTM">
    <text evidence="15">Phosphorylated.</text>
</comment>
<dbReference type="GO" id="GO:0016887">
    <property type="term" value="F:ATP hydrolysis activity"/>
    <property type="evidence" value="ECO:0007669"/>
    <property type="project" value="RHEA"/>
</dbReference>
<dbReference type="GO" id="GO:0005524">
    <property type="term" value="F:ATP binding"/>
    <property type="evidence" value="ECO:0007669"/>
    <property type="project" value="UniProtKB-UniRule"/>
</dbReference>
<evidence type="ECO:0000256" key="5">
    <source>
        <dbReference type="ARBA" id="ARBA00022705"/>
    </source>
</evidence>
<evidence type="ECO:0000256" key="11">
    <source>
        <dbReference type="ARBA" id="ARBA00023235"/>
    </source>
</evidence>
<feature type="compositionally biased region" description="Acidic residues" evidence="17">
    <location>
        <begin position="15"/>
        <end position="25"/>
    </location>
</feature>
<evidence type="ECO:0000256" key="6">
    <source>
        <dbReference type="ARBA" id="ARBA00022741"/>
    </source>
</evidence>
<proteinExistence type="inferred from homology"/>
<feature type="short sequence motif" description="Nuclear localization signal" evidence="15">
    <location>
        <begin position="67"/>
        <end position="69"/>
    </location>
</feature>
<keyword evidence="5 15" id="KW-0235">DNA replication</keyword>
<feature type="region of interest" description="Disordered" evidence="17">
    <location>
        <begin position="1"/>
        <end position="39"/>
    </location>
</feature>
<evidence type="ECO:0000256" key="10">
    <source>
        <dbReference type="ARBA" id="ARBA00023125"/>
    </source>
</evidence>
<evidence type="ECO:0000256" key="8">
    <source>
        <dbReference type="ARBA" id="ARBA00022806"/>
    </source>
</evidence>
<keyword evidence="10 15" id="KW-0238">DNA-binding</keyword>
<evidence type="ECO:0000313" key="20">
    <source>
        <dbReference type="Proteomes" id="UP000241004"/>
    </source>
</evidence>
<comment type="caution">
    <text evidence="15">Lacks conserved residue(s) required for the propagation of feature annotation.</text>
</comment>
<comment type="similarity">
    <text evidence="15 16">Belongs to the papillomaviridae E1 protein family.</text>
</comment>
<evidence type="ECO:0000256" key="7">
    <source>
        <dbReference type="ARBA" id="ARBA00022801"/>
    </source>
</evidence>
<evidence type="ECO:0000256" key="15">
    <source>
        <dbReference type="HAMAP-Rule" id="MF_04000"/>
    </source>
</evidence>
<keyword evidence="20" id="KW-1185">Reference proteome</keyword>
<gene>
    <name evidence="15 19" type="primary">E1</name>
</gene>
<dbReference type="OrthoDB" id="4795at10239"/>
<comment type="catalytic activity">
    <reaction evidence="13 15 16">
        <text>ATP + H2O = ADP + phosphate + H(+)</text>
        <dbReference type="Rhea" id="RHEA:13065"/>
        <dbReference type="ChEBI" id="CHEBI:15377"/>
        <dbReference type="ChEBI" id="CHEBI:15378"/>
        <dbReference type="ChEBI" id="CHEBI:30616"/>
        <dbReference type="ChEBI" id="CHEBI:43474"/>
        <dbReference type="ChEBI" id="CHEBI:456216"/>
        <dbReference type="EC" id="5.6.2.4"/>
    </reaction>
</comment>
<dbReference type="GeneID" id="37620270"/>
<dbReference type="GO" id="GO:0006260">
    <property type="term" value="P:DNA replication"/>
    <property type="evidence" value="ECO:0007669"/>
    <property type="project" value="UniProtKB-UniRule"/>
</dbReference>
<name>A0A1I9KHZ0_9PAPI</name>